<dbReference type="EMBL" id="BIMN01000003">
    <property type="protein sequence ID" value="GCE63665.1"/>
    <property type="molecule type" value="Genomic_DNA"/>
</dbReference>
<reference evidence="1 2" key="1">
    <citation type="submission" date="2019-01" db="EMBL/GenBank/DDBJ databases">
        <title>Draft genome sequences of Candidatus Mycoplasma haemohominis SWG34-3 identified from a patient with pyrexia, anemia and liver dysfunction.</title>
        <authorList>
            <person name="Sekizuka T."/>
            <person name="Hattori N."/>
            <person name="Katano H."/>
            <person name="Takuma T."/>
            <person name="Ito T."/>
            <person name="Arai N."/>
            <person name="Yanai R."/>
            <person name="Ishii S."/>
            <person name="Miura Y."/>
            <person name="Tokunaga T."/>
            <person name="Watanabe H."/>
            <person name="Nomura N."/>
            <person name="Eguchi J."/>
            <person name="Arai T."/>
            <person name="Hasegawa H."/>
            <person name="Nakamaki T."/>
            <person name="Wakita T."/>
            <person name="Niki Y."/>
            <person name="Kuroda M."/>
        </authorList>
    </citation>
    <scope>NUCLEOTIDE SEQUENCE [LARGE SCALE GENOMIC DNA]</scope>
    <source>
        <strain evidence="1">SWG34-3</strain>
    </source>
</reference>
<evidence type="ECO:0000313" key="2">
    <source>
        <dbReference type="Proteomes" id="UP000324831"/>
    </source>
</evidence>
<organism evidence="1 2">
    <name type="scientific">Candidatus Mycoplasma haematohominis</name>
    <dbReference type="NCBI Taxonomy" id="1494318"/>
    <lineage>
        <taxon>Bacteria</taxon>
        <taxon>Bacillati</taxon>
        <taxon>Mycoplasmatota</taxon>
        <taxon>Mollicutes</taxon>
        <taxon>Mycoplasmataceae</taxon>
        <taxon>Mycoplasma</taxon>
    </lineage>
</organism>
<sequence>MTNLSIAGIAVLAIGAVAIGVYQGTKEDKEAIALKRIERKSALNRRYTYLREHEWPQEFLQYCDTYQKMSQLGFLSEKDCLNAQVEKYKPDRDTWLKQELDKEEHNI</sequence>
<proteinExistence type="predicted"/>
<dbReference type="AlphaFoldDB" id="A0A478FU96"/>
<gene>
    <name evidence="1" type="ORF">MHSWG343_06650</name>
</gene>
<accession>A0A478FU96</accession>
<dbReference type="Proteomes" id="UP000324831">
    <property type="component" value="Unassembled WGS sequence"/>
</dbReference>
<comment type="caution">
    <text evidence="1">The sequence shown here is derived from an EMBL/GenBank/DDBJ whole genome shotgun (WGS) entry which is preliminary data.</text>
</comment>
<protein>
    <submittedName>
        <fullName evidence="1">Uncharacterized protein</fullName>
    </submittedName>
</protein>
<name>A0A478FU96_9MOLU</name>
<evidence type="ECO:0000313" key="1">
    <source>
        <dbReference type="EMBL" id="GCE63665.1"/>
    </source>
</evidence>